<keyword evidence="1" id="KW-0677">Repeat</keyword>
<dbReference type="PROSITE" id="PS50102">
    <property type="entry name" value="RRM"/>
    <property type="match status" value="3"/>
</dbReference>
<keyword evidence="7" id="KW-1185">Reference proteome</keyword>
<dbReference type="Gene3D" id="3.30.70.330">
    <property type="match status" value="3"/>
</dbReference>
<feature type="compositionally biased region" description="Acidic residues" evidence="4">
    <location>
        <begin position="143"/>
        <end position="162"/>
    </location>
</feature>
<dbReference type="PANTHER" id="PTHR23236:SF119">
    <property type="entry name" value="NUCLEAR RNA-BINDING PROTEIN SART-3"/>
    <property type="match status" value="1"/>
</dbReference>
<dbReference type="InterPro" id="IPR035979">
    <property type="entry name" value="RBD_domain_sf"/>
</dbReference>
<organism evidence="6 7">
    <name type="scientific">Mya arenaria</name>
    <name type="common">Soft-shell clam</name>
    <dbReference type="NCBI Taxonomy" id="6604"/>
    <lineage>
        <taxon>Eukaryota</taxon>
        <taxon>Metazoa</taxon>
        <taxon>Spiralia</taxon>
        <taxon>Lophotrochozoa</taxon>
        <taxon>Mollusca</taxon>
        <taxon>Bivalvia</taxon>
        <taxon>Autobranchia</taxon>
        <taxon>Heteroconchia</taxon>
        <taxon>Euheterodonta</taxon>
        <taxon>Imparidentia</taxon>
        <taxon>Neoheterodontei</taxon>
        <taxon>Myida</taxon>
        <taxon>Myoidea</taxon>
        <taxon>Myidae</taxon>
        <taxon>Mya</taxon>
    </lineage>
</organism>
<keyword evidence="2 3" id="KW-0694">RNA-binding</keyword>
<feature type="domain" description="RRM" evidence="5">
    <location>
        <begin position="268"/>
        <end position="344"/>
    </location>
</feature>
<reference evidence="6" key="1">
    <citation type="submission" date="2022-11" db="EMBL/GenBank/DDBJ databases">
        <title>Centuries of genome instability and evolution in soft-shell clam transmissible cancer (bioRxiv).</title>
        <authorList>
            <person name="Hart S.F.M."/>
            <person name="Yonemitsu M.A."/>
            <person name="Giersch R.M."/>
            <person name="Beal B.F."/>
            <person name="Arriagada G."/>
            <person name="Davis B.W."/>
            <person name="Ostrander E.A."/>
            <person name="Goff S.P."/>
            <person name="Metzger M.J."/>
        </authorList>
    </citation>
    <scope>NUCLEOTIDE SEQUENCE</scope>
    <source>
        <strain evidence="6">MELC-2E11</strain>
        <tissue evidence="6">Siphon/mantle</tissue>
    </source>
</reference>
<feature type="domain" description="RRM" evidence="5">
    <location>
        <begin position="179"/>
        <end position="250"/>
    </location>
</feature>
<dbReference type="Pfam" id="PF00076">
    <property type="entry name" value="RRM_1"/>
    <property type="match status" value="3"/>
</dbReference>
<evidence type="ECO:0000256" key="4">
    <source>
        <dbReference type="SAM" id="MobiDB-lite"/>
    </source>
</evidence>
<feature type="compositionally biased region" description="Polar residues" evidence="4">
    <location>
        <begin position="91"/>
        <end position="101"/>
    </location>
</feature>
<evidence type="ECO:0000256" key="1">
    <source>
        <dbReference type="ARBA" id="ARBA00022737"/>
    </source>
</evidence>
<name>A0ABY7DKZ2_MYAAR</name>
<dbReference type="Proteomes" id="UP001164746">
    <property type="component" value="Chromosome 2"/>
</dbReference>
<dbReference type="InterPro" id="IPR012677">
    <property type="entry name" value="Nucleotide-bd_a/b_plait_sf"/>
</dbReference>
<feature type="domain" description="RRM" evidence="5">
    <location>
        <begin position="362"/>
        <end position="436"/>
    </location>
</feature>
<gene>
    <name evidence="6" type="ORF">MAR_030040</name>
</gene>
<evidence type="ECO:0000259" key="5">
    <source>
        <dbReference type="PROSITE" id="PS50102"/>
    </source>
</evidence>
<evidence type="ECO:0000256" key="3">
    <source>
        <dbReference type="PROSITE-ProRule" id="PRU00176"/>
    </source>
</evidence>
<feature type="region of interest" description="Disordered" evidence="4">
    <location>
        <begin position="66"/>
        <end position="176"/>
    </location>
</feature>
<sequence>MSNTCVALVKNQHHRKVSVSVNEKPAEKYSLIRESNSSSMFTHVQTEGESAILKYRVFAFAGRGRAKKKVEEEVVEEVEQTDESSQDESTNADTSLVSDNDASMDATEQPASESEEPETVAEEQKEEEKQENGTQEQSKDGEESQDAPSVDEDTPSMDEETDASVSSTGKRKAEEDRPITLFCGNLDPDLSGDTLKEFFEANDVEVHNPRKIGFKRFGYVDVLPKDLEKALEVNGKELNGEPIRIDRSKPKGGTETANDGRMQGGDSKTLFVKNLKETVTEDQLREFFTGETITEIRLPKKRDGLCKGFGYVVFDTEETLERMMKEKQNQELDGETVFLDYTDQKSQHAGGGGKSKEFGPSKVLFVRNLAFQVTEDELKEIFDGCKACRIPPNEYGQSKGFGFVEFETQETAEKAKADKDGLEIHGREVQLAFANDKPGGMSGATARGGGYGGGGQRGGRGGGWGGGWGGPRGGGGGWGRGGGGGNWRGGGGGGWGRGGGGGFGGGRGGGGGNWGFRGGRGGGGGRGFRGGRGRW</sequence>
<feature type="compositionally biased region" description="Basic and acidic residues" evidence="4">
    <location>
        <begin position="122"/>
        <end position="142"/>
    </location>
</feature>
<feature type="region of interest" description="Disordered" evidence="4">
    <location>
        <begin position="242"/>
        <end position="266"/>
    </location>
</feature>
<dbReference type="SMART" id="SM00360">
    <property type="entry name" value="RRM"/>
    <property type="match status" value="3"/>
</dbReference>
<proteinExistence type="predicted"/>
<evidence type="ECO:0000313" key="7">
    <source>
        <dbReference type="Proteomes" id="UP001164746"/>
    </source>
</evidence>
<accession>A0ABY7DKZ2</accession>
<dbReference type="PANTHER" id="PTHR23236">
    <property type="entry name" value="EUKARYOTIC TRANSLATION INITIATION FACTOR 4B/4H"/>
    <property type="match status" value="1"/>
</dbReference>
<evidence type="ECO:0000256" key="2">
    <source>
        <dbReference type="ARBA" id="ARBA00022884"/>
    </source>
</evidence>
<feature type="compositionally biased region" description="Acidic residues" evidence="4">
    <location>
        <begin position="73"/>
        <end position="86"/>
    </location>
</feature>
<protein>
    <submittedName>
        <fullName evidence="6">NUCL-like protein</fullName>
    </submittedName>
</protein>
<dbReference type="InterPro" id="IPR000504">
    <property type="entry name" value="RRM_dom"/>
</dbReference>
<evidence type="ECO:0000313" key="6">
    <source>
        <dbReference type="EMBL" id="WAQ97350.1"/>
    </source>
</evidence>
<dbReference type="EMBL" id="CP111013">
    <property type="protein sequence ID" value="WAQ97350.1"/>
    <property type="molecule type" value="Genomic_DNA"/>
</dbReference>
<feature type="compositionally biased region" description="Gly residues" evidence="4">
    <location>
        <begin position="449"/>
        <end position="528"/>
    </location>
</feature>
<dbReference type="SUPFAM" id="SSF54928">
    <property type="entry name" value="RNA-binding domain, RBD"/>
    <property type="match status" value="3"/>
</dbReference>
<feature type="region of interest" description="Disordered" evidence="4">
    <location>
        <begin position="449"/>
        <end position="535"/>
    </location>
</feature>